<keyword evidence="1 2" id="KW-0238">DNA-binding</keyword>
<dbReference type="SUPFAM" id="SSF48498">
    <property type="entry name" value="Tetracyclin repressor-like, C-terminal domain"/>
    <property type="match status" value="1"/>
</dbReference>
<dbReference type="InterPro" id="IPR050109">
    <property type="entry name" value="HTH-type_TetR-like_transc_reg"/>
</dbReference>
<reference evidence="5" key="1">
    <citation type="journal article" date="2021" name="Nat. Microbiol.">
        <title>Cocultivation of an ultrasmall environmental parasitic bacterium with lytic ability against bacteria associated with wastewater foams.</title>
        <authorList>
            <person name="Batinovic S."/>
            <person name="Rose J.J.A."/>
            <person name="Ratcliffe J."/>
            <person name="Seviour R.J."/>
            <person name="Petrovski S."/>
        </authorList>
    </citation>
    <scope>NUCLEOTIDE SEQUENCE</scope>
    <source>
        <strain evidence="5">CON9</strain>
    </source>
</reference>
<proteinExistence type="predicted"/>
<keyword evidence="6" id="KW-1185">Reference proteome</keyword>
<evidence type="ECO:0000313" key="6">
    <source>
        <dbReference type="Proteomes" id="UP001059836"/>
    </source>
</evidence>
<dbReference type="Gene3D" id="1.10.10.60">
    <property type="entry name" value="Homeodomain-like"/>
    <property type="match status" value="1"/>
</dbReference>
<dbReference type="InterPro" id="IPR001647">
    <property type="entry name" value="HTH_TetR"/>
</dbReference>
<dbReference type="Gene3D" id="1.10.357.10">
    <property type="entry name" value="Tetracycline Repressor, domain 2"/>
    <property type="match status" value="1"/>
</dbReference>
<name>A0ABX6IMI0_9ACTN</name>
<accession>A0ABX6IMI0</accession>
<dbReference type="Proteomes" id="UP001059836">
    <property type="component" value="Chromosome"/>
</dbReference>
<dbReference type="SUPFAM" id="SSF46689">
    <property type="entry name" value="Homeodomain-like"/>
    <property type="match status" value="1"/>
</dbReference>
<evidence type="ECO:0000259" key="4">
    <source>
        <dbReference type="PROSITE" id="PS50977"/>
    </source>
</evidence>
<dbReference type="Pfam" id="PF00440">
    <property type="entry name" value="TetR_N"/>
    <property type="match status" value="1"/>
</dbReference>
<feature type="region of interest" description="Disordered" evidence="3">
    <location>
        <begin position="1"/>
        <end position="21"/>
    </location>
</feature>
<feature type="DNA-binding region" description="H-T-H motif" evidence="2">
    <location>
        <begin position="47"/>
        <end position="66"/>
    </location>
</feature>
<dbReference type="InterPro" id="IPR036271">
    <property type="entry name" value="Tet_transcr_reg_TetR-rel_C_sf"/>
</dbReference>
<dbReference type="PANTHER" id="PTHR30055">
    <property type="entry name" value="HTH-TYPE TRANSCRIPTIONAL REGULATOR RUTR"/>
    <property type="match status" value="1"/>
</dbReference>
<protein>
    <submittedName>
        <fullName evidence="5">TetR family transcriptional regulator</fullName>
    </submittedName>
</protein>
<dbReference type="PROSITE" id="PS50977">
    <property type="entry name" value="HTH_TETR_2"/>
    <property type="match status" value="1"/>
</dbReference>
<gene>
    <name evidence="5" type="ORF">GII31_20375</name>
</gene>
<feature type="compositionally biased region" description="Acidic residues" evidence="3">
    <location>
        <begin position="193"/>
        <end position="209"/>
    </location>
</feature>
<dbReference type="PANTHER" id="PTHR30055:SF184">
    <property type="entry name" value="HTH-TYPE TRANSCRIPTIONAL REGULATOR ETHR"/>
    <property type="match status" value="1"/>
</dbReference>
<evidence type="ECO:0000256" key="3">
    <source>
        <dbReference type="SAM" id="MobiDB-lite"/>
    </source>
</evidence>
<evidence type="ECO:0000313" key="5">
    <source>
        <dbReference type="EMBL" id="QHN36901.1"/>
    </source>
</evidence>
<feature type="domain" description="HTH tetR-type" evidence="4">
    <location>
        <begin position="24"/>
        <end position="84"/>
    </location>
</feature>
<sequence>MVDHVSEPATTRAVGDRRASSKGDAQRARIIDALVELLRTHPISEVSVQGIAKQAGITRPTFYVYFESKYTVLAAAVDDVWKQFAITKSPMSAVDPRLPPAEMTRRLTGNAVRVWGAHHRLIAAALEARSSDDQLARLWDGLLEQNCEQIRGVLELLRAAGRIRPASDDLTALVEALFGMTVWSLVNSTWTDEGPDGNDSDSNDPDSDDPDRRPADTAREHLIEVISAIWLVSIWGISPDSDARPGGRIG</sequence>
<organism evidence="5 6">
    <name type="scientific">Gordonia pseudamarae</name>
    <dbReference type="NCBI Taxonomy" id="2831662"/>
    <lineage>
        <taxon>Bacteria</taxon>
        <taxon>Bacillati</taxon>
        <taxon>Actinomycetota</taxon>
        <taxon>Actinomycetes</taxon>
        <taxon>Mycobacteriales</taxon>
        <taxon>Gordoniaceae</taxon>
        <taxon>Gordonia</taxon>
    </lineage>
</organism>
<feature type="region of interest" description="Disordered" evidence="3">
    <location>
        <begin position="189"/>
        <end position="216"/>
    </location>
</feature>
<evidence type="ECO:0000256" key="1">
    <source>
        <dbReference type="ARBA" id="ARBA00023125"/>
    </source>
</evidence>
<dbReference type="EMBL" id="CP045809">
    <property type="protein sequence ID" value="QHN36901.1"/>
    <property type="molecule type" value="Genomic_DNA"/>
</dbReference>
<evidence type="ECO:0000256" key="2">
    <source>
        <dbReference type="PROSITE-ProRule" id="PRU00335"/>
    </source>
</evidence>
<dbReference type="PRINTS" id="PR00455">
    <property type="entry name" value="HTHTETR"/>
</dbReference>
<dbReference type="InterPro" id="IPR009057">
    <property type="entry name" value="Homeodomain-like_sf"/>
</dbReference>